<comment type="caution">
    <text evidence="1">The sequence shown here is derived from an EMBL/GenBank/DDBJ whole genome shotgun (WGS) entry which is preliminary data.</text>
</comment>
<accession>A0A3S1C094</accession>
<keyword evidence="2" id="KW-1185">Reference proteome</keyword>
<dbReference type="Proteomes" id="UP000271624">
    <property type="component" value="Unassembled WGS sequence"/>
</dbReference>
<name>A0A3S1C094_9CYAN</name>
<evidence type="ECO:0000313" key="2">
    <source>
        <dbReference type="Proteomes" id="UP000271624"/>
    </source>
</evidence>
<organism evidence="1 2">
    <name type="scientific">Dulcicalothrix desertica PCC 7102</name>
    <dbReference type="NCBI Taxonomy" id="232991"/>
    <lineage>
        <taxon>Bacteria</taxon>
        <taxon>Bacillati</taxon>
        <taxon>Cyanobacteriota</taxon>
        <taxon>Cyanophyceae</taxon>
        <taxon>Nostocales</taxon>
        <taxon>Calotrichaceae</taxon>
        <taxon>Dulcicalothrix</taxon>
    </lineage>
</organism>
<sequence>MFKKLLLAITITFSLNLCLETRQQERTNTDTSFQQKAQVEQTSTILVSVPQNKK</sequence>
<reference evidence="1" key="1">
    <citation type="submission" date="2018-12" db="EMBL/GenBank/DDBJ databases">
        <authorList>
            <person name="Will S."/>
            <person name="Neumann-Schaal M."/>
            <person name="Henke P."/>
        </authorList>
    </citation>
    <scope>NUCLEOTIDE SEQUENCE</scope>
    <source>
        <strain evidence="1">PCC 7102</strain>
    </source>
</reference>
<protein>
    <submittedName>
        <fullName evidence="1">Uncharacterized protein</fullName>
    </submittedName>
</protein>
<dbReference type="AlphaFoldDB" id="A0A3S1C094"/>
<proteinExistence type="predicted"/>
<gene>
    <name evidence="1" type="ORF">DSM106972_092330</name>
</gene>
<dbReference type="RefSeq" id="WP_170213651.1">
    <property type="nucleotide sequence ID" value="NZ_RSCL01000046.1"/>
</dbReference>
<reference evidence="1" key="2">
    <citation type="journal article" date="2019" name="Genome Biol. Evol.">
        <title>Day and night: Metabolic profiles and evolutionary relationships of six axenic non-marine cyanobacteria.</title>
        <authorList>
            <person name="Will S.E."/>
            <person name="Henke P."/>
            <person name="Boedeker C."/>
            <person name="Huang S."/>
            <person name="Brinkmann H."/>
            <person name="Rohde M."/>
            <person name="Jarek M."/>
            <person name="Friedl T."/>
            <person name="Seufert S."/>
            <person name="Schumacher M."/>
            <person name="Overmann J."/>
            <person name="Neumann-Schaal M."/>
            <person name="Petersen J."/>
        </authorList>
    </citation>
    <scope>NUCLEOTIDE SEQUENCE [LARGE SCALE GENOMIC DNA]</scope>
    <source>
        <strain evidence="1">PCC 7102</strain>
    </source>
</reference>
<dbReference type="EMBL" id="RSCL01000046">
    <property type="protein sequence ID" value="RUS94698.1"/>
    <property type="molecule type" value="Genomic_DNA"/>
</dbReference>
<evidence type="ECO:0000313" key="1">
    <source>
        <dbReference type="EMBL" id="RUS94698.1"/>
    </source>
</evidence>